<dbReference type="EMBL" id="LSTO01000001">
    <property type="protein sequence ID" value="OWW19086.1"/>
    <property type="molecule type" value="Genomic_DNA"/>
</dbReference>
<organism evidence="6 7">
    <name type="scientific">Noviherbaspirillum denitrificans</name>
    <dbReference type="NCBI Taxonomy" id="1968433"/>
    <lineage>
        <taxon>Bacteria</taxon>
        <taxon>Pseudomonadati</taxon>
        <taxon>Pseudomonadota</taxon>
        <taxon>Betaproteobacteria</taxon>
        <taxon>Burkholderiales</taxon>
        <taxon>Oxalobacteraceae</taxon>
        <taxon>Noviherbaspirillum</taxon>
    </lineage>
</organism>
<dbReference type="GO" id="GO:0009428">
    <property type="term" value="C:bacterial-type flagellum basal body, distal rod, P ring"/>
    <property type="evidence" value="ECO:0007669"/>
    <property type="project" value="InterPro"/>
</dbReference>
<dbReference type="PANTHER" id="PTHR30381:SF0">
    <property type="entry name" value="FLAGELLAR P-RING PROTEIN"/>
    <property type="match status" value="1"/>
</dbReference>
<gene>
    <name evidence="5" type="primary">flgI</name>
    <name evidence="6" type="ORF">AYR66_05870</name>
</gene>
<keyword evidence="6" id="KW-0966">Cell projection</keyword>
<protein>
    <recommendedName>
        <fullName evidence="5">Flagellar P-ring protein</fullName>
    </recommendedName>
    <alternativeName>
        <fullName evidence="5">Basal body P-ring protein</fullName>
    </alternativeName>
</protein>
<dbReference type="PRINTS" id="PR01010">
    <property type="entry name" value="FLGPRINGFLGI"/>
</dbReference>
<keyword evidence="6" id="KW-0282">Flagellum</keyword>
<evidence type="ECO:0000313" key="6">
    <source>
        <dbReference type="EMBL" id="OWW19086.1"/>
    </source>
</evidence>
<evidence type="ECO:0000256" key="2">
    <source>
        <dbReference type="ARBA" id="ARBA00004117"/>
    </source>
</evidence>
<proteinExistence type="inferred from homology"/>
<evidence type="ECO:0000256" key="3">
    <source>
        <dbReference type="ARBA" id="ARBA00022729"/>
    </source>
</evidence>
<dbReference type="HAMAP" id="MF_00416">
    <property type="entry name" value="FlgI"/>
    <property type="match status" value="1"/>
</dbReference>
<dbReference type="InterPro" id="IPR001782">
    <property type="entry name" value="Flag_FlgI"/>
</dbReference>
<comment type="caution">
    <text evidence="6">The sequence shown here is derived from an EMBL/GenBank/DDBJ whole genome shotgun (WGS) entry which is preliminary data.</text>
</comment>
<dbReference type="Proteomes" id="UP000197535">
    <property type="component" value="Unassembled WGS sequence"/>
</dbReference>
<keyword evidence="6" id="KW-0969">Cilium</keyword>
<comment type="function">
    <text evidence="1 5">Assembles around the rod to form the L-ring and probably protects the motor/basal body from shearing forces during rotation.</text>
</comment>
<keyword evidence="4 5" id="KW-0975">Bacterial flagellum</keyword>
<evidence type="ECO:0000256" key="1">
    <source>
        <dbReference type="ARBA" id="ARBA00002591"/>
    </source>
</evidence>
<accession>A0A254T8W6</accession>
<comment type="subcellular location">
    <subcellularLocation>
        <location evidence="2 5">Bacterial flagellum basal body</location>
    </subcellularLocation>
</comment>
<keyword evidence="3 5" id="KW-0732">Signal</keyword>
<feature type="chain" id="PRO_5013405415" description="Flagellar P-ring protein" evidence="5">
    <location>
        <begin position="30"/>
        <end position="374"/>
    </location>
</feature>
<evidence type="ECO:0000313" key="7">
    <source>
        <dbReference type="Proteomes" id="UP000197535"/>
    </source>
</evidence>
<evidence type="ECO:0000256" key="4">
    <source>
        <dbReference type="ARBA" id="ARBA00023143"/>
    </source>
</evidence>
<sequence length="374" mass="38320" precursor="true">MKPKFLLMRTALAAMFGATVLMSSPVAHAERLKDIASIQGVRQNQLIGYGLVVGLDGSGDQTTQTPFTVQSVVSMLQSLGVNVPPGTSLQLKNVAAVVVTTSLPAFAQPGQTLDVTVSSMGNAKSLRGGTLLMTPLKGADGQIYGIAQGNVLVGGVGAAASGSKAQVNHLSVGRISAGATVERAVPTTLGQGEAVYLELNDTDFSTASRVVEAVNRRFGAETAAAQDGRVIRVRAPVGSDERVAFLGALESLQVTPAQMSAKVILNARTGSVVMNQAVTLDSCAVSHGNLSVVINTTPAVSQPGPFSGGQTVVTQTSQIEIQKEPGQVLMLKGGTSLADVVKALNAIGATPQDLLAILQAMKAAGSLRAELEII</sequence>
<feature type="signal peptide" evidence="5">
    <location>
        <begin position="1"/>
        <end position="29"/>
    </location>
</feature>
<name>A0A254T8W6_9BURK</name>
<dbReference type="GO" id="GO:0030288">
    <property type="term" value="C:outer membrane-bounded periplasmic space"/>
    <property type="evidence" value="ECO:0007669"/>
    <property type="project" value="InterPro"/>
</dbReference>
<evidence type="ECO:0000256" key="5">
    <source>
        <dbReference type="HAMAP-Rule" id="MF_00416"/>
    </source>
</evidence>
<dbReference type="Pfam" id="PF02119">
    <property type="entry name" value="FlgI"/>
    <property type="match status" value="1"/>
</dbReference>
<comment type="subunit">
    <text evidence="5">The basal body constitutes a major portion of the flagellar organelle and consists of four rings (L,P,S, and M) mounted on a central rod.</text>
</comment>
<keyword evidence="7" id="KW-1185">Reference proteome</keyword>
<dbReference type="PANTHER" id="PTHR30381">
    <property type="entry name" value="FLAGELLAR P-RING PERIPLASMIC PROTEIN FLGI"/>
    <property type="match status" value="1"/>
</dbReference>
<reference evidence="6 7" key="1">
    <citation type="submission" date="2016-02" db="EMBL/GenBank/DDBJ databases">
        <authorList>
            <person name="Wen L."/>
            <person name="He K."/>
            <person name="Yang H."/>
        </authorList>
    </citation>
    <scope>NUCLEOTIDE SEQUENCE [LARGE SCALE GENOMIC DNA]</scope>
    <source>
        <strain evidence="6 7">TSA40</strain>
    </source>
</reference>
<dbReference type="AlphaFoldDB" id="A0A254T8W6"/>
<dbReference type="GO" id="GO:0005198">
    <property type="term" value="F:structural molecule activity"/>
    <property type="evidence" value="ECO:0007669"/>
    <property type="project" value="InterPro"/>
</dbReference>
<dbReference type="GO" id="GO:0071973">
    <property type="term" value="P:bacterial-type flagellum-dependent cell motility"/>
    <property type="evidence" value="ECO:0007669"/>
    <property type="project" value="InterPro"/>
</dbReference>
<dbReference type="NCBIfam" id="NF003676">
    <property type="entry name" value="PRK05303.1"/>
    <property type="match status" value="1"/>
</dbReference>
<comment type="similarity">
    <text evidence="5">Belongs to the FlgI family.</text>
</comment>